<protein>
    <submittedName>
        <fullName evidence="2">Heparin lyase I family protein</fullName>
    </submittedName>
</protein>
<feature type="region of interest" description="Disordered" evidence="1">
    <location>
        <begin position="31"/>
        <end position="57"/>
    </location>
</feature>
<organism evidence="2 3">
    <name type="scientific">Pseudopedobacter beijingensis</name>
    <dbReference type="NCBI Taxonomy" id="1207056"/>
    <lineage>
        <taxon>Bacteria</taxon>
        <taxon>Pseudomonadati</taxon>
        <taxon>Bacteroidota</taxon>
        <taxon>Sphingobacteriia</taxon>
        <taxon>Sphingobacteriales</taxon>
        <taxon>Sphingobacteriaceae</taxon>
        <taxon>Pseudopedobacter</taxon>
    </lineage>
</organism>
<dbReference type="Pfam" id="PF14099">
    <property type="entry name" value="Polysacc_lyase"/>
    <property type="match status" value="1"/>
</dbReference>
<accession>A0ABW4I831</accession>
<dbReference type="EMBL" id="JBHUDG010000003">
    <property type="protein sequence ID" value="MFD1628885.1"/>
    <property type="molecule type" value="Genomic_DNA"/>
</dbReference>
<evidence type="ECO:0000313" key="2">
    <source>
        <dbReference type="EMBL" id="MFD1628885.1"/>
    </source>
</evidence>
<gene>
    <name evidence="2" type="ORF">ACFSAH_03295</name>
</gene>
<dbReference type="RefSeq" id="WP_379661270.1">
    <property type="nucleotide sequence ID" value="NZ_JBHUDG010000003.1"/>
</dbReference>
<dbReference type="Gene3D" id="2.60.120.200">
    <property type="match status" value="1"/>
</dbReference>
<evidence type="ECO:0000313" key="3">
    <source>
        <dbReference type="Proteomes" id="UP001597118"/>
    </source>
</evidence>
<name>A0ABW4I831_9SPHI</name>
<keyword evidence="3" id="KW-1185">Reference proteome</keyword>
<dbReference type="InterPro" id="IPR025975">
    <property type="entry name" value="Polysacc_lyase"/>
</dbReference>
<evidence type="ECO:0000256" key="1">
    <source>
        <dbReference type="SAM" id="MobiDB-lite"/>
    </source>
</evidence>
<comment type="caution">
    <text evidence="2">The sequence shown here is derived from an EMBL/GenBank/DDBJ whole genome shotgun (WGS) entry which is preliminary data.</text>
</comment>
<reference evidence="3" key="1">
    <citation type="journal article" date="2019" name="Int. J. Syst. Evol. Microbiol.">
        <title>The Global Catalogue of Microorganisms (GCM) 10K type strain sequencing project: providing services to taxonomists for standard genome sequencing and annotation.</title>
        <authorList>
            <consortium name="The Broad Institute Genomics Platform"/>
            <consortium name="The Broad Institute Genome Sequencing Center for Infectious Disease"/>
            <person name="Wu L."/>
            <person name="Ma J."/>
        </authorList>
    </citation>
    <scope>NUCLEOTIDE SEQUENCE [LARGE SCALE GENOMIC DNA]</scope>
    <source>
        <strain evidence="3">CCUG 53762</strain>
    </source>
</reference>
<sequence length="305" mass="34306">MKNQFINLLLIGSCVVTTICCGKKESITYKPDQRKDTLTTENPSDNEKDTSVVDTGTIPPASDTILNINYESGTFSSGIPEITSTKASAADAAYMVSPGLNSKYAIAHKVTLGLPEYYSNDAYRSESDALTLPSALFFPGTEYRYEFSVYLKDWQQWNSANPPYGDNIFQLKVTGGDPVPIRILTKRNTITARYDATGNGVIISDFRPQINKWINFRIDVKWTVDNTGYFKIYTRYEGETDYTLRLQNLNARTYTGTQLNKGQKGYLKWGVYREAGKDDLGNVILTDNALTRIAYHDNIRIIKLP</sequence>
<keyword evidence="2" id="KW-0456">Lyase</keyword>
<proteinExistence type="predicted"/>
<dbReference type="GO" id="GO:0016829">
    <property type="term" value="F:lyase activity"/>
    <property type="evidence" value="ECO:0007669"/>
    <property type="project" value="UniProtKB-KW"/>
</dbReference>
<dbReference type="Proteomes" id="UP001597118">
    <property type="component" value="Unassembled WGS sequence"/>
</dbReference>